<organism evidence="2 3">
    <name type="scientific">Spirosoma telluris</name>
    <dbReference type="NCBI Taxonomy" id="2183553"/>
    <lineage>
        <taxon>Bacteria</taxon>
        <taxon>Pseudomonadati</taxon>
        <taxon>Bacteroidota</taxon>
        <taxon>Cytophagia</taxon>
        <taxon>Cytophagales</taxon>
        <taxon>Cytophagaceae</taxon>
        <taxon>Spirosoma</taxon>
    </lineage>
</organism>
<dbReference type="EMBL" id="QLII01000001">
    <property type="protein sequence ID" value="RAI77123.1"/>
    <property type="molecule type" value="Genomic_DNA"/>
</dbReference>
<comment type="caution">
    <text evidence="2">The sequence shown here is derived from an EMBL/GenBank/DDBJ whole genome shotgun (WGS) entry which is preliminary data.</text>
</comment>
<keyword evidence="3" id="KW-1185">Reference proteome</keyword>
<dbReference type="RefSeq" id="WP_111347344.1">
    <property type="nucleotide sequence ID" value="NZ_QLII01000001.1"/>
</dbReference>
<dbReference type="AlphaFoldDB" id="A0A327NR40"/>
<sequence length="394" mass="43898">MKKTLPILCIQSVFTIAYWLLANPASAQTQPKEVPQDVVYLFLGDQVQEALDTRIEGLTADKIMLRSGKGNVKSLSWTSVLMAFSRQGNFLVISELSTTDLDSAKRQLKAFTDAPLRSDGNDYLIVAKPLSVSAARIVVDNANVLNYKTIEGNSASINKNELLAILYRDGRHKLLKSPIEVAPYLAEIRPDIKNGGKPIAKATPLPPPVDTTSVVAEKVLENKEGQMVLTNEEKEKYQESSLHRLDDFIVAINTITDKNRSEDEKDRAINDALRLFTKEATIQVNSVKNKNPRTLSIKNYLTQLRLLPYKRTTVDWVKVHFIENLTQTGDGSYEGVITGEQLFTAEGTGGKIVYSDATKKDVRVKLDQRPKIVNGKTSMKWHILLGNISVKSEE</sequence>
<reference evidence="2 3" key="1">
    <citation type="submission" date="2018-06" db="EMBL/GenBank/DDBJ databases">
        <title>Spirosoma sp. HMF3257 Genome sequencing and assembly.</title>
        <authorList>
            <person name="Kang H."/>
            <person name="Cha I."/>
            <person name="Kim H."/>
            <person name="Kang J."/>
            <person name="Joh K."/>
        </authorList>
    </citation>
    <scope>NUCLEOTIDE SEQUENCE [LARGE SCALE GENOMIC DNA]</scope>
    <source>
        <strain evidence="2 3">HMF3257</strain>
    </source>
</reference>
<evidence type="ECO:0000313" key="2">
    <source>
        <dbReference type="EMBL" id="RAI77123.1"/>
    </source>
</evidence>
<evidence type="ECO:0000313" key="3">
    <source>
        <dbReference type="Proteomes" id="UP000249016"/>
    </source>
</evidence>
<accession>A0A327NR40</accession>
<dbReference type="Proteomes" id="UP000249016">
    <property type="component" value="Unassembled WGS sequence"/>
</dbReference>
<evidence type="ECO:0000256" key="1">
    <source>
        <dbReference type="SAM" id="SignalP"/>
    </source>
</evidence>
<proteinExistence type="predicted"/>
<gene>
    <name evidence="2" type="ORF">HMF3257_28345</name>
</gene>
<dbReference type="OrthoDB" id="953811at2"/>
<feature type="chain" id="PRO_5016444399" evidence="1">
    <location>
        <begin position="28"/>
        <end position="394"/>
    </location>
</feature>
<protein>
    <submittedName>
        <fullName evidence="2">Uncharacterized protein</fullName>
    </submittedName>
</protein>
<name>A0A327NR40_9BACT</name>
<feature type="signal peptide" evidence="1">
    <location>
        <begin position="1"/>
        <end position="27"/>
    </location>
</feature>
<keyword evidence="1" id="KW-0732">Signal</keyword>